<dbReference type="PANTHER" id="PTHR47723">
    <property type="entry name" value="OS05G0353850 PROTEIN"/>
    <property type="match status" value="1"/>
</dbReference>
<evidence type="ECO:0000259" key="1">
    <source>
        <dbReference type="PROSITE" id="PS50879"/>
    </source>
</evidence>
<gene>
    <name evidence="2" type="ORF">PPRIM_AZ9-3.1.T0120402</name>
</gene>
<dbReference type="AlphaFoldDB" id="A0A8S1K1L5"/>
<sequence length="323" mass="37891">MKLKTAIVFLDYSLKPRVFQLERYAIKKLEKPDGYKLIYFKEFEKAQQFANQAQQLLELKQVEQLQQMMMSDIRLIKERNEKDGQIREISVQQQQQNVFEKTNNVENTKIQNSQFNYKQENKVNNQYQIDDINQKDCYGILDEIEDKMKKTSISRQRLVKLEQLDQQFANLLFYYPKTLEIIPIQPDKLYTIYFDGASKSNPGPAGAGIALFDKMKLIKEITQPLSKQTNNVAEFLALFFGIRYTLNLGINYLECFGDSKLIIDGMNNKINFKQQHLEDIRVAIFDYAQLFKMVRYTHISRNQNEIADKLASTAAQLSKKNEL</sequence>
<reference evidence="2" key="1">
    <citation type="submission" date="2021-01" db="EMBL/GenBank/DDBJ databases">
        <authorList>
            <consortium name="Genoscope - CEA"/>
            <person name="William W."/>
        </authorList>
    </citation>
    <scope>NUCLEOTIDE SEQUENCE</scope>
</reference>
<proteinExistence type="predicted"/>
<dbReference type="InterPro" id="IPR002156">
    <property type="entry name" value="RNaseH_domain"/>
</dbReference>
<dbReference type="PROSITE" id="PS50879">
    <property type="entry name" value="RNASE_H_1"/>
    <property type="match status" value="1"/>
</dbReference>
<organism evidence="2 3">
    <name type="scientific">Paramecium primaurelia</name>
    <dbReference type="NCBI Taxonomy" id="5886"/>
    <lineage>
        <taxon>Eukaryota</taxon>
        <taxon>Sar</taxon>
        <taxon>Alveolata</taxon>
        <taxon>Ciliophora</taxon>
        <taxon>Intramacronucleata</taxon>
        <taxon>Oligohymenophorea</taxon>
        <taxon>Peniculida</taxon>
        <taxon>Parameciidae</taxon>
        <taxon>Paramecium</taxon>
    </lineage>
</organism>
<dbReference type="PANTHER" id="PTHR47723:SF4">
    <property type="entry name" value="PENTATRICOPEPTIDE REPEAT-CONTAINING-LIKE PROTEIN"/>
    <property type="match status" value="1"/>
</dbReference>
<evidence type="ECO:0000313" key="2">
    <source>
        <dbReference type="EMBL" id="CAD8048291.1"/>
    </source>
</evidence>
<dbReference type="Proteomes" id="UP000688137">
    <property type="component" value="Unassembled WGS sequence"/>
</dbReference>
<dbReference type="CDD" id="cd09279">
    <property type="entry name" value="RNase_HI_like"/>
    <property type="match status" value="1"/>
</dbReference>
<dbReference type="InterPro" id="IPR053151">
    <property type="entry name" value="RNase_H-like"/>
</dbReference>
<protein>
    <recommendedName>
        <fullName evidence="1">RNase H type-1 domain-containing protein</fullName>
    </recommendedName>
</protein>
<name>A0A8S1K1L5_PARPR</name>
<feature type="domain" description="RNase H type-1" evidence="1">
    <location>
        <begin position="186"/>
        <end position="316"/>
    </location>
</feature>
<evidence type="ECO:0000313" key="3">
    <source>
        <dbReference type="Proteomes" id="UP000688137"/>
    </source>
</evidence>
<comment type="caution">
    <text evidence="2">The sequence shown here is derived from an EMBL/GenBank/DDBJ whole genome shotgun (WGS) entry which is preliminary data.</text>
</comment>
<dbReference type="Pfam" id="PF13456">
    <property type="entry name" value="RVT_3"/>
    <property type="match status" value="1"/>
</dbReference>
<accession>A0A8S1K1L5</accession>
<dbReference type="OMA" id="VKYTHIS"/>
<keyword evidence="3" id="KW-1185">Reference proteome</keyword>
<dbReference type="GO" id="GO:0003676">
    <property type="term" value="F:nucleic acid binding"/>
    <property type="evidence" value="ECO:0007669"/>
    <property type="project" value="InterPro"/>
</dbReference>
<dbReference type="EMBL" id="CAJJDM010000009">
    <property type="protein sequence ID" value="CAD8048291.1"/>
    <property type="molecule type" value="Genomic_DNA"/>
</dbReference>
<dbReference type="GO" id="GO:0004523">
    <property type="term" value="F:RNA-DNA hybrid ribonuclease activity"/>
    <property type="evidence" value="ECO:0007669"/>
    <property type="project" value="InterPro"/>
</dbReference>